<reference evidence="1" key="1">
    <citation type="journal article" date="2021" name="Proc. Natl. Acad. Sci. U.S.A.">
        <title>A Catalog of Tens of Thousands of Viruses from Human Metagenomes Reveals Hidden Associations with Chronic Diseases.</title>
        <authorList>
            <person name="Tisza M.J."/>
            <person name="Buck C.B."/>
        </authorList>
    </citation>
    <scope>NUCLEOTIDE SEQUENCE</scope>
    <source>
        <strain evidence="1">CtNs77</strain>
    </source>
</reference>
<evidence type="ECO:0000313" key="1">
    <source>
        <dbReference type="EMBL" id="DAE18438.1"/>
    </source>
</evidence>
<dbReference type="EMBL" id="BK015656">
    <property type="protein sequence ID" value="DAE18438.1"/>
    <property type="molecule type" value="Genomic_DNA"/>
</dbReference>
<name>A0A8S5QGL7_9CAUD</name>
<proteinExistence type="predicted"/>
<organism evidence="1">
    <name type="scientific">Siphoviridae sp. ctNs77</name>
    <dbReference type="NCBI Taxonomy" id="2825473"/>
    <lineage>
        <taxon>Viruses</taxon>
        <taxon>Duplodnaviria</taxon>
        <taxon>Heunggongvirae</taxon>
        <taxon>Uroviricota</taxon>
        <taxon>Caudoviricetes</taxon>
    </lineage>
</organism>
<sequence length="319" mass="37096">MCASKKEFKTFEEQIEKLKSNGMIFGSEETTIKCLKRFGYYNIIHGYRDPYVKSLDSGKQYCDGVTFEQVFSLYNLDRKIRNIIMEAMLEFEDILRSATAHVIAESFSADESMYLQKTNYKLGSKRGDKYQLDDIFSKFNHIRNDKNQPFTHYRENHKNIPPWILLKGASFGNIANFIKLQKSEQKNKIVALLYDFPKELVETFPDIKQLCMDTIFVCLQYRNIAAHGGRIYNFTPSATFRYTPILHERASVSKAEYRQGRGVNDIPTLIVALSLLDHALISVKMKIQIESAIDEHCNNYPNDRDYLMKFIDTSKFLSL</sequence>
<dbReference type="InterPro" id="IPR011664">
    <property type="entry name" value="Abi_system_AbiD/AbiF-like"/>
</dbReference>
<protein>
    <submittedName>
        <fullName evidence="1">Abi-like protein</fullName>
    </submittedName>
</protein>
<accession>A0A8S5QGL7</accession>
<dbReference type="Pfam" id="PF07751">
    <property type="entry name" value="Abi_2"/>
    <property type="match status" value="1"/>
</dbReference>